<sequence>MKQLSKLFQVSSKKNLTCISSEVLSKSIVGPKVLYFGEIHHNTDVLNCQLELLHSLCENKSKATKIAVVMEMFNLNHQELLNRYMQSGCDSKDDNSKSDKEPMSLESFQKEYDIIGPKEGFKIAGHYGAILQMCRKNGIDVLAGFPPRETASQLVSLIKSKDESFTTQVHKLLKATPLCLDLEQSSIYESLIFGKDWNYCRYFYYLLTQEYLAEQASEATMQMAMDKFKTIFPAQCFKDTIMAKTIVANYHKYDHIVVIAGKGHLDLGFGVPIRVQRLITEQDISTHKHTASKDDIKSSSTQDIPTLIFTTATAQEWENHPFKTQTLADFVVLI</sequence>
<feature type="domain" description="Haem-binding uptake Tiki superfamily ChaN" evidence="1">
    <location>
        <begin position="30"/>
        <end position="275"/>
    </location>
</feature>
<comment type="caution">
    <text evidence="2">The sequence shown here is derived from an EMBL/GenBank/DDBJ whole genome shotgun (WGS) entry which is preliminary data.</text>
</comment>
<dbReference type="OrthoDB" id="8300214at2759"/>
<name>X6MSC5_RETFI</name>
<dbReference type="Gene3D" id="3.40.50.11550">
    <property type="match status" value="1"/>
</dbReference>
<evidence type="ECO:0000259" key="1">
    <source>
        <dbReference type="Pfam" id="PF04187"/>
    </source>
</evidence>
<accession>X6MSC5</accession>
<dbReference type="EMBL" id="ASPP01018342">
    <property type="protein sequence ID" value="ETO16347.1"/>
    <property type="molecule type" value="Genomic_DNA"/>
</dbReference>
<dbReference type="SUPFAM" id="SSF159501">
    <property type="entry name" value="EreA/ChaN-like"/>
    <property type="match status" value="1"/>
</dbReference>
<proteinExistence type="predicted"/>
<dbReference type="Pfam" id="PF04187">
    <property type="entry name" value="Cofac_haem_bdg"/>
    <property type="match status" value="1"/>
</dbReference>
<evidence type="ECO:0000313" key="3">
    <source>
        <dbReference type="Proteomes" id="UP000023152"/>
    </source>
</evidence>
<reference evidence="2 3" key="1">
    <citation type="journal article" date="2013" name="Curr. Biol.">
        <title>The Genome of the Foraminiferan Reticulomyxa filosa.</title>
        <authorList>
            <person name="Glockner G."/>
            <person name="Hulsmann N."/>
            <person name="Schleicher M."/>
            <person name="Noegel A.A."/>
            <person name="Eichinger L."/>
            <person name="Gallinger C."/>
            <person name="Pawlowski J."/>
            <person name="Sierra R."/>
            <person name="Euteneuer U."/>
            <person name="Pillet L."/>
            <person name="Moustafa A."/>
            <person name="Platzer M."/>
            <person name="Groth M."/>
            <person name="Szafranski K."/>
            <person name="Schliwa M."/>
        </authorList>
    </citation>
    <scope>NUCLEOTIDE SEQUENCE [LARGE SCALE GENOMIC DNA]</scope>
</reference>
<dbReference type="Proteomes" id="UP000023152">
    <property type="component" value="Unassembled WGS sequence"/>
</dbReference>
<keyword evidence="3" id="KW-1185">Reference proteome</keyword>
<dbReference type="InterPro" id="IPR007314">
    <property type="entry name" value="Cofac_haem-bd_dom"/>
</dbReference>
<gene>
    <name evidence="2" type="ORF">RFI_21007</name>
</gene>
<protein>
    <recommendedName>
        <fullName evidence="1">Haem-binding uptake Tiki superfamily ChaN domain-containing protein</fullName>
    </recommendedName>
</protein>
<dbReference type="AlphaFoldDB" id="X6MSC5"/>
<evidence type="ECO:0000313" key="2">
    <source>
        <dbReference type="EMBL" id="ETO16347.1"/>
    </source>
</evidence>
<organism evidence="2 3">
    <name type="scientific">Reticulomyxa filosa</name>
    <dbReference type="NCBI Taxonomy" id="46433"/>
    <lineage>
        <taxon>Eukaryota</taxon>
        <taxon>Sar</taxon>
        <taxon>Rhizaria</taxon>
        <taxon>Retaria</taxon>
        <taxon>Foraminifera</taxon>
        <taxon>Monothalamids</taxon>
        <taxon>Reticulomyxidae</taxon>
        <taxon>Reticulomyxa</taxon>
    </lineage>
</organism>